<evidence type="ECO:0000313" key="8">
    <source>
        <dbReference type="Proteomes" id="UP000236290"/>
    </source>
</evidence>
<evidence type="ECO:0000256" key="3">
    <source>
        <dbReference type="ARBA" id="ARBA00022825"/>
    </source>
</evidence>
<reference evidence="7 8" key="1">
    <citation type="submission" date="2017-02" db="EMBL/GenBank/DDBJ databases">
        <title>Genomes of Trichoderma spp. with biocontrol activity.</title>
        <authorList>
            <person name="Gardiner D."/>
            <person name="Kazan K."/>
            <person name="Vos C."/>
            <person name="Harvey P."/>
        </authorList>
    </citation>
    <scope>NUCLEOTIDE SEQUENCE [LARGE SCALE GENOMIC DNA]</scope>
    <source>
        <strain evidence="7 8">Tr1</strain>
    </source>
</reference>
<dbReference type="InterPro" id="IPR000209">
    <property type="entry name" value="Peptidase_S8/S53_dom"/>
</dbReference>
<dbReference type="InterPro" id="IPR015500">
    <property type="entry name" value="Peptidase_S8_subtilisin-rel"/>
</dbReference>
<evidence type="ECO:0000256" key="1">
    <source>
        <dbReference type="ARBA" id="ARBA00022670"/>
    </source>
</evidence>
<dbReference type="Gene3D" id="3.40.50.200">
    <property type="entry name" value="Peptidase S8/S53 domain"/>
    <property type="match status" value="1"/>
</dbReference>
<dbReference type="SUPFAM" id="SSF52743">
    <property type="entry name" value="Subtilisin-like"/>
    <property type="match status" value="1"/>
</dbReference>
<feature type="active site" description="Charge relay system" evidence="4">
    <location>
        <position position="731"/>
    </location>
</feature>
<protein>
    <recommendedName>
        <fullName evidence="6">Peptidase S8/S53 domain-containing protein</fullName>
    </recommendedName>
</protein>
<feature type="active site" description="Charge relay system" evidence="4">
    <location>
        <position position="894"/>
    </location>
</feature>
<proteinExistence type="inferred from homology"/>
<dbReference type="GO" id="GO:0006508">
    <property type="term" value="P:proteolysis"/>
    <property type="evidence" value="ECO:0007669"/>
    <property type="project" value="UniProtKB-KW"/>
</dbReference>
<evidence type="ECO:0000256" key="4">
    <source>
        <dbReference type="PROSITE-ProRule" id="PRU01240"/>
    </source>
</evidence>
<sequence length="1012" mass="112659">MAVKQGKPERRRRKKESNDDDGLLDSNGTNGKIVTSESILDEAKGLDFSKEDLGDVKQFYIKYRDSFQQKTPRTFLHVLAERSAPGAETVEDWPKERLCSFMKWFLQHYNHFLEIRTESGVDSKDYPLHTAFSKRNYVFVEAVLSHPSIKNLQQVLEQKTTRNQTYIHLAISSKSPVVKLVAEKCKELRINNIWKGSGEKRLTPLHVAVQQVHKFCSILETNLSSGSNDSEQADSTSILSRVKSLLKTGQESVPAADGNIINIVNIFEDWKKAVLGSSGESRISAVKPKAVADLLLELICDHQKSEDRMSQVEVVELLISFCDTVLSEKGLVDFVTDNEAGETPEEPPEELTPYQMRLSELKDAWEDLVEFLQDEGIHVSEKDRDGALRQVVIKDPVADAIRSHCLHNFDRDRIAKCLYQPGEERDIDFDLSGLPSPTISNAFLKSLSNHLKFESILKYVALPKLALDDPEEIDGENGEKTISPAKKKTVADLRAVFNWLRRNGVKSIITVRVIDYGHPCHSDEAIEEALEGFQVENWDWKKVDLCTDVIAASSNQVKSISLYSSGNNAVLMGWASSEGLLNSKKFSQLQKVRLFIQQGQESTKRRSQNIKAFEEKVGSIKIRTDGKEKPVTVEHRLDDGNVSYAAYFGTNDVTAHQEIPWISELEKFAIFLASEQSIRARDAAIKIAIIDDGVDASLDIFTGKIAAGRSFFPFDGSADLMNAYYVPSGHHGTMIADLICRICPSCQLYVARLDESTNRNDMSRQITVKSAAEAIEWAVACKVDIISMSWTIEGRTEAFQESKDLDSLKTAISTAETNQILMFCAASDQGSNATENCYPSKWGKCIKIGAATALGDKCTWVPSGQFEYLLPGKDIPFKLRVPDGFSTVQESGSSLATALASGLAGLLLCCDRLASADVEAPLRGREKMSDAFRKLAGASRSDKMFVEAHKWFGTKFWRYVREATTANEANGTNSNGVDGKLITKPRPSITKPTVWSNEAGKALLRIMKEIKD</sequence>
<gene>
    <name evidence="7" type="ORF">THARTR1_08292</name>
</gene>
<dbReference type="EMBL" id="MTYI01000139">
    <property type="protein sequence ID" value="PNP51064.1"/>
    <property type="molecule type" value="Genomic_DNA"/>
</dbReference>
<evidence type="ECO:0000259" key="6">
    <source>
        <dbReference type="Pfam" id="PF00082"/>
    </source>
</evidence>
<dbReference type="CDD" id="cd07491">
    <property type="entry name" value="Peptidases_S8_7"/>
    <property type="match status" value="1"/>
</dbReference>
<organism evidence="7 8">
    <name type="scientific">Trichoderma harzianum</name>
    <name type="common">Hypocrea lixii</name>
    <dbReference type="NCBI Taxonomy" id="5544"/>
    <lineage>
        <taxon>Eukaryota</taxon>
        <taxon>Fungi</taxon>
        <taxon>Dikarya</taxon>
        <taxon>Ascomycota</taxon>
        <taxon>Pezizomycotina</taxon>
        <taxon>Sordariomycetes</taxon>
        <taxon>Hypocreomycetidae</taxon>
        <taxon>Hypocreales</taxon>
        <taxon>Hypocreaceae</taxon>
        <taxon>Trichoderma</taxon>
    </lineage>
</organism>
<dbReference type="GO" id="GO:0004252">
    <property type="term" value="F:serine-type endopeptidase activity"/>
    <property type="evidence" value="ECO:0007669"/>
    <property type="project" value="UniProtKB-UniRule"/>
</dbReference>
<evidence type="ECO:0000313" key="7">
    <source>
        <dbReference type="EMBL" id="PNP51064.1"/>
    </source>
</evidence>
<comment type="caution">
    <text evidence="7">The sequence shown here is derived from an EMBL/GenBank/DDBJ whole genome shotgun (WGS) entry which is preliminary data.</text>
</comment>
<accession>A0A2K0TZV5</accession>
<dbReference type="AlphaFoldDB" id="A0A2K0TZV5"/>
<dbReference type="Proteomes" id="UP000236290">
    <property type="component" value="Unassembled WGS sequence"/>
</dbReference>
<evidence type="ECO:0000256" key="2">
    <source>
        <dbReference type="ARBA" id="ARBA00022801"/>
    </source>
</evidence>
<feature type="active site" description="Charge relay system" evidence="4">
    <location>
        <position position="691"/>
    </location>
</feature>
<dbReference type="InterPro" id="IPR036770">
    <property type="entry name" value="Ankyrin_rpt-contain_sf"/>
</dbReference>
<feature type="region of interest" description="Disordered" evidence="5">
    <location>
        <begin position="1"/>
        <end position="31"/>
    </location>
</feature>
<keyword evidence="2 4" id="KW-0378">Hydrolase</keyword>
<name>A0A2K0TZV5_TRIHA</name>
<keyword evidence="1 4" id="KW-0645">Protease</keyword>
<dbReference type="OrthoDB" id="4899976at2759"/>
<dbReference type="InterPro" id="IPR036852">
    <property type="entry name" value="Peptidase_S8/S53_dom_sf"/>
</dbReference>
<dbReference type="Pfam" id="PF00082">
    <property type="entry name" value="Peptidase_S8"/>
    <property type="match status" value="1"/>
</dbReference>
<dbReference type="Gene3D" id="1.25.40.20">
    <property type="entry name" value="Ankyrin repeat-containing domain"/>
    <property type="match status" value="1"/>
</dbReference>
<comment type="similarity">
    <text evidence="4">Belongs to the peptidase S8 family.</text>
</comment>
<evidence type="ECO:0000256" key="5">
    <source>
        <dbReference type="SAM" id="MobiDB-lite"/>
    </source>
</evidence>
<keyword evidence="3 4" id="KW-0720">Serine protease</keyword>
<dbReference type="PRINTS" id="PR00723">
    <property type="entry name" value="SUBTILISIN"/>
</dbReference>
<dbReference type="PROSITE" id="PS51892">
    <property type="entry name" value="SUBTILASE"/>
    <property type="match status" value="1"/>
</dbReference>
<feature type="domain" description="Peptidase S8/S53" evidence="6">
    <location>
        <begin position="684"/>
        <end position="908"/>
    </location>
</feature>